<dbReference type="EMBL" id="NOZR01000027">
    <property type="protein sequence ID" value="OYN75652.1"/>
    <property type="molecule type" value="Genomic_DNA"/>
</dbReference>
<comment type="caution">
    <text evidence="2">The sequence shown here is derived from an EMBL/GenBank/DDBJ whole genome shotgun (WGS) entry which is preliminary data.</text>
</comment>
<reference evidence="2 3" key="1">
    <citation type="submission" date="2017-07" db="EMBL/GenBank/DDBJ databases">
        <title>The new phylogeny of genus Mycobacterium.</title>
        <authorList>
            <person name="Tortoli E."/>
            <person name="Trovato A."/>
            <person name="Cirillo D.M."/>
        </authorList>
    </citation>
    <scope>NUCLEOTIDE SEQUENCE [LARGE SCALE GENOMIC DNA]</scope>
    <source>
        <strain evidence="2 3">ATCC 33027</strain>
    </source>
</reference>
<evidence type="ECO:0000256" key="1">
    <source>
        <dbReference type="SAM" id="MobiDB-lite"/>
    </source>
</evidence>
<dbReference type="Proteomes" id="UP000216063">
    <property type="component" value="Unassembled WGS sequence"/>
</dbReference>
<feature type="region of interest" description="Disordered" evidence="1">
    <location>
        <begin position="1"/>
        <end position="45"/>
    </location>
</feature>
<name>A0A255DFD9_9MYCO</name>
<accession>A0A255DFD9</accession>
<evidence type="ECO:0000313" key="3">
    <source>
        <dbReference type="Proteomes" id="UP000216063"/>
    </source>
</evidence>
<evidence type="ECO:0000313" key="2">
    <source>
        <dbReference type="EMBL" id="OYN75652.1"/>
    </source>
</evidence>
<keyword evidence="3" id="KW-1185">Reference proteome</keyword>
<protein>
    <submittedName>
        <fullName evidence="2">Uncharacterized protein</fullName>
    </submittedName>
</protein>
<dbReference type="AlphaFoldDB" id="A0A255DFD9"/>
<proteinExistence type="predicted"/>
<organism evidence="2 3">
    <name type="scientific">Mycolicibacterium sphagni</name>
    <dbReference type="NCBI Taxonomy" id="1786"/>
    <lineage>
        <taxon>Bacteria</taxon>
        <taxon>Bacillati</taxon>
        <taxon>Actinomycetota</taxon>
        <taxon>Actinomycetes</taxon>
        <taxon>Mycobacteriales</taxon>
        <taxon>Mycobacteriaceae</taxon>
        <taxon>Mycolicibacterium</taxon>
    </lineage>
</organism>
<gene>
    <name evidence="2" type="ORF">CG716_24920</name>
</gene>
<sequence length="91" mass="9078">MAAAASNLRDCEGSDFVKGQTTMDSDQGQDAGDPAPDPSDAHDRATAIARAVVGVSAGAAVGITTRDIGLGITTAAALVSILGEVMVRPPR</sequence>